<feature type="transmembrane region" description="Helical" evidence="1">
    <location>
        <begin position="100"/>
        <end position="119"/>
    </location>
</feature>
<reference evidence="2 3" key="1">
    <citation type="submission" date="2018-07" db="EMBL/GenBank/DDBJ databases">
        <title>A high quality draft genome assembly of the barn swallow (H. rustica rustica).</title>
        <authorList>
            <person name="Formenti G."/>
            <person name="Chiara M."/>
            <person name="Poveda L."/>
            <person name="Francoijs K.-J."/>
            <person name="Bonisoli-Alquati A."/>
            <person name="Canova L."/>
            <person name="Gianfranceschi L."/>
            <person name="Horner D.S."/>
            <person name="Saino N."/>
        </authorList>
    </citation>
    <scope>NUCLEOTIDE SEQUENCE [LARGE SCALE GENOMIC DNA]</scope>
    <source>
        <strain evidence="2">Chelidonia</strain>
        <tissue evidence="2">Blood</tissue>
    </source>
</reference>
<evidence type="ECO:0000256" key="1">
    <source>
        <dbReference type="SAM" id="Phobius"/>
    </source>
</evidence>
<comment type="caution">
    <text evidence="2">The sequence shown here is derived from an EMBL/GenBank/DDBJ whole genome shotgun (WGS) entry which is preliminary data.</text>
</comment>
<dbReference type="EMBL" id="QRBI01000105">
    <property type="protein sequence ID" value="RMC14337.1"/>
    <property type="molecule type" value="Genomic_DNA"/>
</dbReference>
<evidence type="ECO:0000313" key="2">
    <source>
        <dbReference type="EMBL" id="RMC14337.1"/>
    </source>
</evidence>
<keyword evidence="1" id="KW-0472">Membrane</keyword>
<dbReference type="AlphaFoldDB" id="A0A3M0L513"/>
<organism evidence="2 3">
    <name type="scientific">Hirundo rustica rustica</name>
    <dbReference type="NCBI Taxonomy" id="333673"/>
    <lineage>
        <taxon>Eukaryota</taxon>
        <taxon>Metazoa</taxon>
        <taxon>Chordata</taxon>
        <taxon>Craniata</taxon>
        <taxon>Vertebrata</taxon>
        <taxon>Euteleostomi</taxon>
        <taxon>Archelosauria</taxon>
        <taxon>Archosauria</taxon>
        <taxon>Dinosauria</taxon>
        <taxon>Saurischia</taxon>
        <taxon>Theropoda</taxon>
        <taxon>Coelurosauria</taxon>
        <taxon>Aves</taxon>
        <taxon>Neognathae</taxon>
        <taxon>Neoaves</taxon>
        <taxon>Telluraves</taxon>
        <taxon>Australaves</taxon>
        <taxon>Passeriformes</taxon>
        <taxon>Sylvioidea</taxon>
        <taxon>Hirundinidae</taxon>
        <taxon>Hirundo</taxon>
    </lineage>
</organism>
<accession>A0A3M0L513</accession>
<dbReference type="Proteomes" id="UP000269221">
    <property type="component" value="Unassembled WGS sequence"/>
</dbReference>
<proteinExistence type="predicted"/>
<evidence type="ECO:0000313" key="3">
    <source>
        <dbReference type="Proteomes" id="UP000269221"/>
    </source>
</evidence>
<gene>
    <name evidence="2" type="ORF">DUI87_09431</name>
</gene>
<keyword evidence="3" id="KW-1185">Reference proteome</keyword>
<sequence>MFCIISKHSVELLSGYPGDDKSLQSSAEQTPKFKCFAYVLFEREVTILLIEYVPMFAQSPAPGFYKNRSHSMTGTSGTSDKWKRLQDVTLKLRLVNDPKLGRFMSAITLTLVLWLHVLFGTTKVANDLLQKFEPMSTRKLLQKAMGEPWK</sequence>
<keyword evidence="1" id="KW-1133">Transmembrane helix</keyword>
<keyword evidence="1" id="KW-0812">Transmembrane</keyword>
<name>A0A3M0L513_HIRRU</name>
<protein>
    <submittedName>
        <fullName evidence="2">Uncharacterized protein</fullName>
    </submittedName>
</protein>